<dbReference type="HOGENOM" id="CLU_070213_0_0_2"/>
<keyword evidence="6 10" id="KW-0418">Kinase</keyword>
<dbReference type="GO" id="GO:0102043">
    <property type="term" value="F:isopentenyl phosphate kinase activity"/>
    <property type="evidence" value="ECO:0007669"/>
    <property type="project" value="UniProtKB-EC"/>
</dbReference>
<dbReference type="EC" id="2.7.4.26" evidence="2 10"/>
<evidence type="ECO:0000313" key="14">
    <source>
        <dbReference type="EMBL" id="ADB58610.1"/>
    </source>
</evidence>
<feature type="binding site" evidence="11">
    <location>
        <begin position="5"/>
        <end position="9"/>
    </location>
    <ligand>
        <name>ATP</name>
        <dbReference type="ChEBI" id="CHEBI:30616"/>
    </ligand>
</feature>
<dbReference type="InterPro" id="IPR036393">
    <property type="entry name" value="AceGlu_kinase-like_sf"/>
</dbReference>
<evidence type="ECO:0000256" key="1">
    <source>
        <dbReference type="ARBA" id="ARBA00010540"/>
    </source>
</evidence>
<dbReference type="CDD" id="cd04241">
    <property type="entry name" value="AAK_FomA-like"/>
    <property type="match status" value="1"/>
</dbReference>
<protein>
    <recommendedName>
        <fullName evidence="3 10">Isopentenyl phosphate kinase</fullName>
        <shortName evidence="10">IPK</shortName>
        <ecNumber evidence="2 10">2.7.4.26</ecNumber>
    </recommendedName>
</protein>
<evidence type="ECO:0000256" key="11">
    <source>
        <dbReference type="PIRSR" id="PIRSR016496-1"/>
    </source>
</evidence>
<dbReference type="GO" id="GO:0016301">
    <property type="term" value="F:kinase activity"/>
    <property type="evidence" value="ECO:0007669"/>
    <property type="project" value="UniProtKB-KW"/>
</dbReference>
<feature type="binding site" evidence="11">
    <location>
        <position position="167"/>
    </location>
    <ligand>
        <name>ATP</name>
        <dbReference type="ChEBI" id="CHEBI:30616"/>
    </ligand>
</feature>
<dbReference type="AlphaFoldDB" id="D2RER6"/>
<feature type="site" description="Transition state stabilizer" evidence="12">
    <location>
        <position position="14"/>
    </location>
</feature>
<feature type="binding site" evidence="11">
    <location>
        <position position="47"/>
    </location>
    <ligand>
        <name>ATP</name>
        <dbReference type="ChEBI" id="CHEBI:30616"/>
    </ligand>
</feature>
<reference evidence="14 15" key="1">
    <citation type="journal article" date="2010" name="Stand. Genomic Sci.">
        <title>Complete genome sequence of Archaeoglobus profundus type strain (AV18).</title>
        <authorList>
            <person name="von Jan M."/>
            <person name="Lapidus A."/>
            <person name="Del Rio T.G."/>
            <person name="Copeland A."/>
            <person name="Tice H."/>
            <person name="Cheng J.F."/>
            <person name="Lucas S."/>
            <person name="Chen F."/>
            <person name="Nolan M."/>
            <person name="Goodwin L."/>
            <person name="Han C."/>
            <person name="Pitluck S."/>
            <person name="Liolios K."/>
            <person name="Ivanova N."/>
            <person name="Mavromatis K."/>
            <person name="Ovchinnikova G."/>
            <person name="Chertkov O."/>
            <person name="Pati A."/>
            <person name="Chen A."/>
            <person name="Palaniappan K."/>
            <person name="Land M."/>
            <person name="Hauser L."/>
            <person name="Chang Y.J."/>
            <person name="Jeffries C.D."/>
            <person name="Saunders E."/>
            <person name="Brettin T."/>
            <person name="Detter J.C."/>
            <person name="Chain P."/>
            <person name="Eichinger K."/>
            <person name="Huber H."/>
            <person name="Spring S."/>
            <person name="Rohde M."/>
            <person name="Goker M."/>
            <person name="Wirth R."/>
            <person name="Woyke T."/>
            <person name="Bristow J."/>
            <person name="Eisen J.A."/>
            <person name="Markowitz V."/>
            <person name="Hugenholtz P."/>
            <person name="Kyrpides N.C."/>
            <person name="Klenk H.P."/>
        </authorList>
    </citation>
    <scope>NUCLEOTIDE SEQUENCE [LARGE SCALE GENOMIC DNA]</scope>
    <source>
        <strain evidence="15">DSM 5631 / JCM 9629 / NBRC 100127 / Av18</strain>
    </source>
</reference>
<dbReference type="eggNOG" id="arCOG00860">
    <property type="taxonomic scope" value="Archaea"/>
</dbReference>
<keyword evidence="7 10" id="KW-0067">ATP-binding</keyword>
<evidence type="ECO:0000256" key="3">
    <source>
        <dbReference type="ARBA" id="ARBA00017267"/>
    </source>
</evidence>
<comment type="similarity">
    <text evidence="1 10">Belongs to the isopentenyl phosphate kinase family.</text>
</comment>
<feature type="binding site" evidence="11">
    <location>
        <position position="146"/>
    </location>
    <ligand>
        <name>substrate</name>
    </ligand>
</feature>
<dbReference type="Gene3D" id="3.40.1160.10">
    <property type="entry name" value="Acetylglutamate kinase-like"/>
    <property type="match status" value="1"/>
</dbReference>
<dbReference type="GO" id="GO:0005524">
    <property type="term" value="F:ATP binding"/>
    <property type="evidence" value="ECO:0007669"/>
    <property type="project" value="UniProtKB-KW"/>
</dbReference>
<dbReference type="GO" id="GO:0005829">
    <property type="term" value="C:cytosol"/>
    <property type="evidence" value="ECO:0007669"/>
    <property type="project" value="TreeGrafter"/>
</dbReference>
<dbReference type="GeneID" id="8740255"/>
<dbReference type="PIRSF" id="PIRSF016496">
    <property type="entry name" value="Kin_FomA"/>
    <property type="match status" value="1"/>
</dbReference>
<dbReference type="InterPro" id="IPR024192">
    <property type="entry name" value="Fosfomycin_R_FomA-type"/>
</dbReference>
<dbReference type="STRING" id="572546.Arcpr_1564"/>
<proteinExistence type="inferred from homology"/>
<evidence type="ECO:0000256" key="7">
    <source>
        <dbReference type="ARBA" id="ARBA00022840"/>
    </source>
</evidence>
<dbReference type="Proteomes" id="UP000001901">
    <property type="component" value="Chromosome"/>
</dbReference>
<dbReference type="RefSeq" id="WP_012940946.1">
    <property type="nucleotide sequence ID" value="NC_013741.1"/>
</dbReference>
<dbReference type="PaxDb" id="572546-Arcpr_1564"/>
<keyword evidence="5 10" id="KW-0547">Nucleotide-binding</keyword>
<name>D2RER6_ARCPA</name>
<feature type="binding site" evidence="11">
    <location>
        <position position="51"/>
    </location>
    <ligand>
        <name>substrate</name>
    </ligand>
</feature>
<dbReference type="KEGG" id="apo:Arcpr_1564"/>
<dbReference type="EMBL" id="CP001857">
    <property type="protein sequence ID" value="ADB58610.1"/>
    <property type="molecule type" value="Genomic_DNA"/>
</dbReference>
<evidence type="ECO:0000256" key="6">
    <source>
        <dbReference type="ARBA" id="ARBA00022777"/>
    </source>
</evidence>
<dbReference type="InterPro" id="IPR001048">
    <property type="entry name" value="Asp/Glu/Uridylate_kinase"/>
</dbReference>
<organism evidence="14 15">
    <name type="scientific">Archaeoglobus profundus (strain DSM 5631 / JCM 9629 / NBRC 100127 / Av18)</name>
    <dbReference type="NCBI Taxonomy" id="572546"/>
    <lineage>
        <taxon>Archaea</taxon>
        <taxon>Methanobacteriati</taxon>
        <taxon>Methanobacteriota</taxon>
        <taxon>Archaeoglobi</taxon>
        <taxon>Archaeoglobales</taxon>
        <taxon>Archaeoglobaceae</taxon>
        <taxon>Archaeoglobus</taxon>
    </lineage>
</organism>
<evidence type="ECO:0000259" key="13">
    <source>
        <dbReference type="Pfam" id="PF00696"/>
    </source>
</evidence>
<gene>
    <name evidence="14" type="ordered locus">Arcpr_1564</name>
</gene>
<feature type="domain" description="Aspartate/glutamate/uridylate kinase" evidence="13">
    <location>
        <begin position="1"/>
        <end position="210"/>
    </location>
</feature>
<dbReference type="NCBIfam" id="NF040647">
    <property type="entry name" value="IPPK_Arch"/>
    <property type="match status" value="1"/>
</dbReference>
<comment type="subunit">
    <text evidence="10">Homodimer.</text>
</comment>
<evidence type="ECO:0000256" key="5">
    <source>
        <dbReference type="ARBA" id="ARBA00022741"/>
    </source>
</evidence>
<evidence type="ECO:0000256" key="9">
    <source>
        <dbReference type="ARBA" id="ARBA00049063"/>
    </source>
</evidence>
<evidence type="ECO:0000256" key="4">
    <source>
        <dbReference type="ARBA" id="ARBA00022679"/>
    </source>
</evidence>
<dbReference type="SUPFAM" id="SSF53633">
    <property type="entry name" value="Carbamate kinase-like"/>
    <property type="match status" value="1"/>
</dbReference>
<dbReference type="Pfam" id="PF00696">
    <property type="entry name" value="AA_kinase"/>
    <property type="match status" value="1"/>
</dbReference>
<accession>D2RER6</accession>
<keyword evidence="4 10" id="KW-0808">Transferase</keyword>
<sequence>MIVVKIGGSAITDKKGFKIVKIDSIERVAKDIAEVRPRKLILVHGVGSFGHPFVVKYRLKEEKNLEGVVRAHMSCKELNAMICEAMLMYGLKPFPVHPLLTFKLRGGKITFDIDIFEKALEEGFIPVTHGDMVYDVEDRFFKVLSGDDITLKLAKAFKAEKIGFATDVEGVYVDGKLADVVTWKDLDKIGFSKGVDVTGGMRSKVEKILRSGVNARIFSISKFKGFLSCEEVGTLVKSD</sequence>
<keyword evidence="15" id="KW-1185">Reference proteome</keyword>
<feature type="binding site" evidence="11">
    <location>
        <position position="200"/>
    </location>
    <ligand>
        <name>ATP</name>
        <dbReference type="ChEBI" id="CHEBI:30616"/>
    </ligand>
</feature>
<evidence type="ECO:0000313" key="15">
    <source>
        <dbReference type="Proteomes" id="UP000001901"/>
    </source>
</evidence>
<dbReference type="PANTHER" id="PTHR43654:SF1">
    <property type="entry name" value="ISOPENTENYL PHOSPHATE KINASE"/>
    <property type="match status" value="1"/>
</dbReference>
<evidence type="ECO:0000256" key="8">
    <source>
        <dbReference type="ARBA" id="ARBA00023229"/>
    </source>
</evidence>
<comment type="function">
    <text evidence="10">Catalyzes the formation of isopentenyl diphosphate (IPP), the building block of all isoprenoids.</text>
</comment>
<dbReference type="OrthoDB" id="15328at2157"/>
<keyword evidence="8" id="KW-0414">Isoprene biosynthesis</keyword>
<evidence type="ECO:0000256" key="10">
    <source>
        <dbReference type="PIRNR" id="PIRNR016496"/>
    </source>
</evidence>
<dbReference type="PANTHER" id="PTHR43654">
    <property type="entry name" value="GLUTAMATE 5-KINASE"/>
    <property type="match status" value="1"/>
</dbReference>
<feature type="binding site" evidence="11">
    <location>
        <position position="204"/>
    </location>
    <ligand>
        <name>ATP</name>
        <dbReference type="ChEBI" id="CHEBI:30616"/>
    </ligand>
</feature>
<dbReference type="GO" id="GO:0016114">
    <property type="term" value="P:terpenoid biosynthetic process"/>
    <property type="evidence" value="ECO:0007669"/>
    <property type="project" value="TreeGrafter"/>
</dbReference>
<evidence type="ECO:0000256" key="2">
    <source>
        <dbReference type="ARBA" id="ARBA00012908"/>
    </source>
</evidence>
<evidence type="ECO:0000256" key="12">
    <source>
        <dbReference type="PIRSR" id="PIRSR016496-2"/>
    </source>
</evidence>
<comment type="catalytic activity">
    <reaction evidence="9 10">
        <text>isopentenyl phosphate + ATP = isopentenyl diphosphate + ADP</text>
        <dbReference type="Rhea" id="RHEA:33963"/>
        <dbReference type="ChEBI" id="CHEBI:30616"/>
        <dbReference type="ChEBI" id="CHEBI:65078"/>
        <dbReference type="ChEBI" id="CHEBI:128769"/>
        <dbReference type="ChEBI" id="CHEBI:456216"/>
        <dbReference type="EC" id="2.7.4.26"/>
    </reaction>
</comment>